<reference evidence="5" key="1">
    <citation type="submission" date="2020-10" db="EMBL/GenBank/DDBJ databases">
        <authorList>
            <person name="Gilroy R."/>
        </authorList>
    </citation>
    <scope>NUCLEOTIDE SEQUENCE</scope>
    <source>
        <strain evidence="5">ChiGjej1B1-1684</strain>
    </source>
</reference>
<gene>
    <name evidence="5" type="ORF">IAD22_07105</name>
</gene>
<dbReference type="Pfam" id="PF03965">
    <property type="entry name" value="Penicillinase_R"/>
    <property type="match status" value="1"/>
</dbReference>
<dbReference type="InterPro" id="IPR036390">
    <property type="entry name" value="WH_DNA-bd_sf"/>
</dbReference>
<dbReference type="InterPro" id="IPR005650">
    <property type="entry name" value="BlaI_family"/>
</dbReference>
<accession>A0A9D1S833</accession>
<dbReference type="GO" id="GO:0045892">
    <property type="term" value="P:negative regulation of DNA-templated transcription"/>
    <property type="evidence" value="ECO:0007669"/>
    <property type="project" value="InterPro"/>
</dbReference>
<protein>
    <submittedName>
        <fullName evidence="5">BlaI/MecI/CopY family transcriptional regulator</fullName>
    </submittedName>
</protein>
<reference evidence="5" key="2">
    <citation type="journal article" date="2021" name="PeerJ">
        <title>Extensive microbial diversity within the chicken gut microbiome revealed by metagenomics and culture.</title>
        <authorList>
            <person name="Gilroy R."/>
            <person name="Ravi A."/>
            <person name="Getino M."/>
            <person name="Pursley I."/>
            <person name="Horton D.L."/>
            <person name="Alikhan N.F."/>
            <person name="Baker D."/>
            <person name="Gharbi K."/>
            <person name="Hall N."/>
            <person name="Watson M."/>
            <person name="Adriaenssens E.M."/>
            <person name="Foster-Nyarko E."/>
            <person name="Jarju S."/>
            <person name="Secka A."/>
            <person name="Antonio M."/>
            <person name="Oren A."/>
            <person name="Chaudhuri R.R."/>
            <person name="La Ragione R."/>
            <person name="Hildebrand F."/>
            <person name="Pallen M.J."/>
        </authorList>
    </citation>
    <scope>NUCLEOTIDE SEQUENCE</scope>
    <source>
        <strain evidence="5">ChiGjej1B1-1684</strain>
    </source>
</reference>
<dbReference type="Gene3D" id="1.10.10.10">
    <property type="entry name" value="Winged helix-like DNA-binding domain superfamily/Winged helix DNA-binding domain"/>
    <property type="match status" value="1"/>
</dbReference>
<evidence type="ECO:0000313" key="6">
    <source>
        <dbReference type="Proteomes" id="UP000824118"/>
    </source>
</evidence>
<name>A0A9D1S833_9FIRM</name>
<organism evidence="5 6">
    <name type="scientific">Candidatus Limousia pullorum</name>
    <dbReference type="NCBI Taxonomy" id="2840860"/>
    <lineage>
        <taxon>Bacteria</taxon>
        <taxon>Bacillati</taxon>
        <taxon>Bacillota</taxon>
        <taxon>Clostridia</taxon>
        <taxon>Eubacteriales</taxon>
        <taxon>Oscillospiraceae</taxon>
        <taxon>Oscillospiraceae incertae sedis</taxon>
        <taxon>Candidatus Limousia</taxon>
    </lineage>
</organism>
<evidence type="ECO:0000256" key="4">
    <source>
        <dbReference type="ARBA" id="ARBA00023163"/>
    </source>
</evidence>
<keyword evidence="2" id="KW-0805">Transcription regulation</keyword>
<keyword evidence="4" id="KW-0804">Transcription</keyword>
<dbReference type="SUPFAM" id="SSF46785">
    <property type="entry name" value="Winged helix' DNA-binding domain"/>
    <property type="match status" value="1"/>
</dbReference>
<evidence type="ECO:0000313" key="5">
    <source>
        <dbReference type="EMBL" id="HIU50764.1"/>
    </source>
</evidence>
<evidence type="ECO:0000256" key="2">
    <source>
        <dbReference type="ARBA" id="ARBA00023015"/>
    </source>
</evidence>
<evidence type="ECO:0000256" key="1">
    <source>
        <dbReference type="ARBA" id="ARBA00011046"/>
    </source>
</evidence>
<dbReference type="EMBL" id="DVNG01000106">
    <property type="protein sequence ID" value="HIU50764.1"/>
    <property type="molecule type" value="Genomic_DNA"/>
</dbReference>
<keyword evidence="3" id="KW-0238">DNA-binding</keyword>
<comment type="similarity">
    <text evidence="1">Belongs to the BlaI transcriptional regulatory family.</text>
</comment>
<evidence type="ECO:0000256" key="3">
    <source>
        <dbReference type="ARBA" id="ARBA00023125"/>
    </source>
</evidence>
<sequence length="126" mass="14805">MLTKSEEEILDLLWTENRPMTSTEIVNLSVNRTWKKSYIHLLINSLLKKEVIKVEGFVKTTKNYARTFVPVFTREEYAVKQFTDSSEFNKGSKENLFAALIENTDDPQVIDKLEKMLERKKQELKC</sequence>
<dbReference type="AlphaFoldDB" id="A0A9D1S833"/>
<dbReference type="Proteomes" id="UP000824118">
    <property type="component" value="Unassembled WGS sequence"/>
</dbReference>
<dbReference type="InterPro" id="IPR036388">
    <property type="entry name" value="WH-like_DNA-bd_sf"/>
</dbReference>
<dbReference type="GO" id="GO:0003677">
    <property type="term" value="F:DNA binding"/>
    <property type="evidence" value="ECO:0007669"/>
    <property type="project" value="UniProtKB-KW"/>
</dbReference>
<comment type="caution">
    <text evidence="5">The sequence shown here is derived from an EMBL/GenBank/DDBJ whole genome shotgun (WGS) entry which is preliminary data.</text>
</comment>
<proteinExistence type="inferred from homology"/>